<organism evidence="1 2">
    <name type="scientific">Streptomyces halobius</name>
    <dbReference type="NCBI Taxonomy" id="2879846"/>
    <lineage>
        <taxon>Bacteria</taxon>
        <taxon>Bacillati</taxon>
        <taxon>Actinomycetota</taxon>
        <taxon>Actinomycetes</taxon>
        <taxon>Kitasatosporales</taxon>
        <taxon>Streptomycetaceae</taxon>
        <taxon>Streptomyces</taxon>
    </lineage>
</organism>
<proteinExistence type="predicted"/>
<evidence type="ECO:0000313" key="1">
    <source>
        <dbReference type="EMBL" id="UQA90793.1"/>
    </source>
</evidence>
<reference evidence="1" key="1">
    <citation type="submission" date="2021-10" db="EMBL/GenBank/DDBJ databases">
        <title>Streptomyces nigrumlapis sp.nov.,an antimicrobial producing actinobacterium isolated from Black Gobi rocks.</title>
        <authorList>
            <person name="Wen Y."/>
            <person name="Zhang W."/>
            <person name="Liu X.G."/>
        </authorList>
    </citation>
    <scope>NUCLEOTIDE SEQUENCE</scope>
    <source>
        <strain evidence="1">ST13-2-2</strain>
    </source>
</reference>
<dbReference type="RefSeq" id="WP_248861559.1">
    <property type="nucleotide sequence ID" value="NZ_CP086322.1"/>
</dbReference>
<accession>A0ABY4M0X6</accession>
<sequence>MGEFGGRAQLLSELTGRTTRFEQGGASRLITSRETCAVVTRLRRVVFGVRSGPAPCDLDVFEAVARYHTHRHQLTGDESEQTEALTLALILHQRAPARVPDGVAAYLELIAKLMPVPAERLLEGLAAQERLGPQRGMGNGR</sequence>
<keyword evidence="2" id="KW-1185">Reference proteome</keyword>
<dbReference type="Proteomes" id="UP000830115">
    <property type="component" value="Chromosome"/>
</dbReference>
<dbReference type="EMBL" id="CP086322">
    <property type="protein sequence ID" value="UQA90793.1"/>
    <property type="molecule type" value="Genomic_DNA"/>
</dbReference>
<name>A0ABY4M0X6_9ACTN</name>
<evidence type="ECO:0000313" key="2">
    <source>
        <dbReference type="Proteomes" id="UP000830115"/>
    </source>
</evidence>
<protein>
    <submittedName>
        <fullName evidence="1">Uncharacterized protein</fullName>
    </submittedName>
</protein>
<gene>
    <name evidence="1" type="ORF">K9S39_01835</name>
</gene>